<protein>
    <recommendedName>
        <fullName evidence="3">Peptidase C39-like protein</fullName>
    </recommendedName>
</protein>
<dbReference type="Proteomes" id="UP000292927">
    <property type="component" value="Unassembled WGS sequence"/>
</dbReference>
<dbReference type="Gene3D" id="3.90.70.10">
    <property type="entry name" value="Cysteine proteinases"/>
    <property type="match status" value="1"/>
</dbReference>
<dbReference type="RefSeq" id="WP_130435556.1">
    <property type="nucleotide sequence ID" value="NZ_SGXF01000004.1"/>
</dbReference>
<keyword evidence="2" id="KW-1185">Reference proteome</keyword>
<comment type="caution">
    <text evidence="1">The sequence shown here is derived from an EMBL/GenBank/DDBJ whole genome shotgun (WGS) entry which is preliminary data.</text>
</comment>
<dbReference type="OrthoDB" id="1761263at2"/>
<evidence type="ECO:0000313" key="2">
    <source>
        <dbReference type="Proteomes" id="UP000292927"/>
    </source>
</evidence>
<reference evidence="1 2" key="1">
    <citation type="submission" date="2019-02" db="EMBL/GenBank/DDBJ databases">
        <title>Genomic Encyclopedia of Type Strains, Phase IV (KMG-IV): sequencing the most valuable type-strain genomes for metagenomic binning, comparative biology and taxonomic classification.</title>
        <authorList>
            <person name="Goeker M."/>
        </authorList>
    </citation>
    <scope>NUCLEOTIDE SEQUENCE [LARGE SCALE GENOMIC DNA]</scope>
    <source>
        <strain evidence="1 2">DSM 29486</strain>
    </source>
</reference>
<sequence>MRHIFRRVIILLLVFFTVAGGVLLFTLLRAKEPVSYAKMEEAGLPVIEMTYSGQTMNELHGYTSEMTLPLVRDSITPLDGQRVLTGYVRTYGAVITEISYEVRSLDGQELIEAQTLGGWNAEEDNIGLTVQLSGLLKPQEEYCLILKLSTEAEQNIFYYTRVIYGPEMKTQELLDFAFRFSRATFEPETARQLVPQYLQPDSSVTDSDYSKVNIHSKYAAIIWNGLNPQLSGDRAVRVTELTPTQMSVVFSYQVLIADEAGEAHTFQVREYFCVRWRGEQLYLLDYEREMDQVFEPVRAEVNKGEMRLGILSGGRDSAQASASPDGNLMAFAAGGELFGYDRKTGEMWPVFTFRNVGENDARTNFREHDIKLVGCRDNGQIDFIVFGYMNRGIHEGEVGISFFRYDRNSGRTDELFYIPSNVSYQVLRSDLGSLAYVSSGNSFYLIYGRSIYSLDISSGETVQIAENVMQDSYGISSDNALIAWQEGDQVEDAGKIHCLNMDSGQIHEVTAAEGEYLKLEGFVGRDLVYGIGRTEDVQRSAGVVMGYPLYMLAIRNEEMEIQAEYSMDGIYISDVAVEENRIVMSRLRRGESGEMTEYTGDVLARSTEAGNSSAGFVKTARDDRFGTVYSIELQPKGQAGVQYRLSEGEYRSGELCQIVSLGGHETEAPQYYVYTRGRLKTVSASLSGAIHEAFDEMGTVLDKNQEYVWNRDSRALYKTLKLPAKETVSAEDSLAACIELMLACEGQDGAQVREKLSEGDSPFQVLSSLEGYKTVDLYGSALSHILYYINLGSPVLAVTGDHTGLLVIGYETNSVTYYDPVSGQNVKLPMKEAEALFSRYNNAFLSYLR</sequence>
<dbReference type="AlphaFoldDB" id="A0A4Q7P3N8"/>
<name>A0A4Q7P3N8_9FIRM</name>
<dbReference type="SUPFAM" id="SSF69304">
    <property type="entry name" value="Tricorn protease N-terminal domain"/>
    <property type="match status" value="1"/>
</dbReference>
<dbReference type="EMBL" id="SGXF01000004">
    <property type="protein sequence ID" value="RZS94444.1"/>
    <property type="molecule type" value="Genomic_DNA"/>
</dbReference>
<evidence type="ECO:0008006" key="3">
    <source>
        <dbReference type="Google" id="ProtNLM"/>
    </source>
</evidence>
<proteinExistence type="predicted"/>
<accession>A0A4Q7P3N8</accession>
<evidence type="ECO:0000313" key="1">
    <source>
        <dbReference type="EMBL" id="RZS94444.1"/>
    </source>
</evidence>
<organism evidence="1 2">
    <name type="scientific">Cuneatibacter caecimuris</name>
    <dbReference type="NCBI Taxonomy" id="1796618"/>
    <lineage>
        <taxon>Bacteria</taxon>
        <taxon>Bacillati</taxon>
        <taxon>Bacillota</taxon>
        <taxon>Clostridia</taxon>
        <taxon>Lachnospirales</taxon>
        <taxon>Lachnospiraceae</taxon>
        <taxon>Cuneatibacter</taxon>
    </lineage>
</organism>
<gene>
    <name evidence="1" type="ORF">EV209_2286</name>
</gene>